<dbReference type="PANTHER" id="PTHR43422:SF3">
    <property type="entry name" value="THIAMINE THIAZOLE SYNTHASE"/>
    <property type="match status" value="1"/>
</dbReference>
<dbReference type="Pfam" id="PF01946">
    <property type="entry name" value="Thi4"/>
    <property type="match status" value="1"/>
</dbReference>
<dbReference type="Gene3D" id="3.50.50.60">
    <property type="entry name" value="FAD/NAD(P)-binding domain"/>
    <property type="match status" value="1"/>
</dbReference>
<reference evidence="1 2" key="1">
    <citation type="journal article" date="2016" name="Sci. Rep.">
        <title>Metabolic traits of an uncultured archaeal lineage -MSBL1- from brine pools of the Red Sea.</title>
        <authorList>
            <person name="Mwirichia R."/>
            <person name="Alam I."/>
            <person name="Rashid M."/>
            <person name="Vinu M."/>
            <person name="Ba-Alawi W."/>
            <person name="Anthony Kamau A."/>
            <person name="Kamanda Ngugi D."/>
            <person name="Goker M."/>
            <person name="Klenk H.P."/>
            <person name="Bajic V."/>
            <person name="Stingl U."/>
        </authorList>
    </citation>
    <scope>NUCLEOTIDE SEQUENCE [LARGE SCALE GENOMIC DNA]</scope>
    <source>
        <strain evidence="1">SCGC-AAA382A20</strain>
    </source>
</reference>
<dbReference type="Proteomes" id="UP000070263">
    <property type="component" value="Unassembled WGS sequence"/>
</dbReference>
<organism evidence="1 2">
    <name type="scientific">candidate division MSBL1 archaeon SCGC-AAA382A20</name>
    <dbReference type="NCBI Taxonomy" id="1698280"/>
    <lineage>
        <taxon>Archaea</taxon>
        <taxon>Methanobacteriati</taxon>
        <taxon>Methanobacteriota</taxon>
        <taxon>candidate division MSBL1</taxon>
    </lineage>
</organism>
<gene>
    <name evidence="1" type="ORF">AKJ51_04790</name>
</gene>
<feature type="non-terminal residue" evidence="1">
    <location>
        <position position="1"/>
    </location>
</feature>
<dbReference type="InterPro" id="IPR036188">
    <property type="entry name" value="FAD/NAD-bd_sf"/>
</dbReference>
<dbReference type="AlphaFoldDB" id="A0A133VH57"/>
<dbReference type="PATRIC" id="fig|1698280.3.peg.1224"/>
<keyword evidence="2" id="KW-1185">Reference proteome</keyword>
<sequence length="61" mass="6411">WVEKSEDLVIEHTGLAHPGLIVTGMAVSTTYGLPRMGPTFGAMLQSGKKAAKVALDELGET</sequence>
<dbReference type="EMBL" id="LHYE01000080">
    <property type="protein sequence ID" value="KXB05787.1"/>
    <property type="molecule type" value="Genomic_DNA"/>
</dbReference>
<name>A0A133VH57_9EURY</name>
<accession>A0A133VH57</accession>
<proteinExistence type="predicted"/>
<evidence type="ECO:0000313" key="1">
    <source>
        <dbReference type="EMBL" id="KXB05787.1"/>
    </source>
</evidence>
<evidence type="ECO:0000313" key="2">
    <source>
        <dbReference type="Proteomes" id="UP000070263"/>
    </source>
</evidence>
<dbReference type="PANTHER" id="PTHR43422">
    <property type="entry name" value="THIAMINE THIAZOLE SYNTHASE"/>
    <property type="match status" value="1"/>
</dbReference>
<protein>
    <submittedName>
        <fullName evidence="1">Ribonucleoside-triphosphate reductase</fullName>
    </submittedName>
</protein>
<comment type="caution">
    <text evidence="1">The sequence shown here is derived from an EMBL/GenBank/DDBJ whole genome shotgun (WGS) entry which is preliminary data.</text>
</comment>